<feature type="domain" description="DUF2231" evidence="2">
    <location>
        <begin position="7"/>
        <end position="158"/>
    </location>
</feature>
<evidence type="ECO:0000256" key="1">
    <source>
        <dbReference type="SAM" id="Phobius"/>
    </source>
</evidence>
<sequence length="173" mass="17861">MPSTILGLPVHPLIVHAVVVLVPLAALLLAASAVSPRFRRWARYATPAAALVGLVLVPLATSSGENLEHTVQETALLREHTELGDTLLPFMIVVTVLAFALAWIELRGTRGGDGGQAARWASPVVMRIVAVVAVVAALGTLVQVGRIGHSGAKSVWSQTATSGGGSDEGAPAR</sequence>
<dbReference type="InterPro" id="IPR019251">
    <property type="entry name" value="DUF2231_TM"/>
</dbReference>
<reference evidence="4" key="1">
    <citation type="journal article" date="2019" name="Int. J. Syst. Evol. Microbiol.">
        <title>The Global Catalogue of Microorganisms (GCM) 10K type strain sequencing project: providing services to taxonomists for standard genome sequencing and annotation.</title>
        <authorList>
            <consortium name="The Broad Institute Genomics Platform"/>
            <consortium name="The Broad Institute Genome Sequencing Center for Infectious Disease"/>
            <person name="Wu L."/>
            <person name="Ma J."/>
        </authorList>
    </citation>
    <scope>NUCLEOTIDE SEQUENCE [LARGE SCALE GENOMIC DNA]</scope>
    <source>
        <strain evidence="4">JCM 16378</strain>
    </source>
</reference>
<comment type="caution">
    <text evidence="3">The sequence shown here is derived from an EMBL/GenBank/DDBJ whole genome shotgun (WGS) entry which is preliminary data.</text>
</comment>
<dbReference type="Proteomes" id="UP001501326">
    <property type="component" value="Unassembled WGS sequence"/>
</dbReference>
<dbReference type="Pfam" id="PF09990">
    <property type="entry name" value="DUF2231"/>
    <property type="match status" value="1"/>
</dbReference>
<feature type="transmembrane region" description="Helical" evidence="1">
    <location>
        <begin position="41"/>
        <end position="60"/>
    </location>
</feature>
<proteinExistence type="predicted"/>
<feature type="transmembrane region" description="Helical" evidence="1">
    <location>
        <begin position="13"/>
        <end position="34"/>
    </location>
</feature>
<dbReference type="EMBL" id="BAAARN010000005">
    <property type="protein sequence ID" value="GAA2739138.1"/>
    <property type="molecule type" value="Genomic_DNA"/>
</dbReference>
<evidence type="ECO:0000313" key="4">
    <source>
        <dbReference type="Proteomes" id="UP001501326"/>
    </source>
</evidence>
<feature type="transmembrane region" description="Helical" evidence="1">
    <location>
        <begin position="124"/>
        <end position="144"/>
    </location>
</feature>
<evidence type="ECO:0000259" key="2">
    <source>
        <dbReference type="Pfam" id="PF09990"/>
    </source>
</evidence>
<keyword evidence="1" id="KW-0812">Transmembrane</keyword>
<keyword evidence="1" id="KW-0472">Membrane</keyword>
<name>A0ABP6HF10_9MICO</name>
<protein>
    <recommendedName>
        <fullName evidence="2">DUF2231 domain-containing protein</fullName>
    </recommendedName>
</protein>
<dbReference type="RefSeq" id="WP_344195648.1">
    <property type="nucleotide sequence ID" value="NZ_BAAARN010000005.1"/>
</dbReference>
<evidence type="ECO:0000313" key="3">
    <source>
        <dbReference type="EMBL" id="GAA2739138.1"/>
    </source>
</evidence>
<feature type="transmembrane region" description="Helical" evidence="1">
    <location>
        <begin position="86"/>
        <end position="104"/>
    </location>
</feature>
<keyword evidence="1" id="KW-1133">Transmembrane helix</keyword>
<keyword evidence="4" id="KW-1185">Reference proteome</keyword>
<accession>A0ABP6HF10</accession>
<gene>
    <name evidence="3" type="ORF">GCM10009867_34030</name>
</gene>
<organism evidence="3 4">
    <name type="scientific">Pedococcus aerophilus</name>
    <dbReference type="NCBI Taxonomy" id="436356"/>
    <lineage>
        <taxon>Bacteria</taxon>
        <taxon>Bacillati</taxon>
        <taxon>Actinomycetota</taxon>
        <taxon>Actinomycetes</taxon>
        <taxon>Micrococcales</taxon>
        <taxon>Intrasporangiaceae</taxon>
        <taxon>Pedococcus</taxon>
    </lineage>
</organism>